<reference evidence="2 3" key="1">
    <citation type="journal article" date="2012" name="New Phytol.">
        <title>Insight into trade-off between wood decay and parasitism from the genome of a fungal forest pathogen.</title>
        <authorList>
            <person name="Olson A."/>
            <person name="Aerts A."/>
            <person name="Asiegbu F."/>
            <person name="Belbahri L."/>
            <person name="Bouzid O."/>
            <person name="Broberg A."/>
            <person name="Canback B."/>
            <person name="Coutinho P.M."/>
            <person name="Cullen D."/>
            <person name="Dalman K."/>
            <person name="Deflorio G."/>
            <person name="van Diepen L.T."/>
            <person name="Dunand C."/>
            <person name="Duplessis S."/>
            <person name="Durling M."/>
            <person name="Gonthier P."/>
            <person name="Grimwood J."/>
            <person name="Fossdal C.G."/>
            <person name="Hansson D."/>
            <person name="Henrissat B."/>
            <person name="Hietala A."/>
            <person name="Himmelstrand K."/>
            <person name="Hoffmeister D."/>
            <person name="Hogberg N."/>
            <person name="James T.Y."/>
            <person name="Karlsson M."/>
            <person name="Kohler A."/>
            <person name="Kues U."/>
            <person name="Lee Y.H."/>
            <person name="Lin Y.C."/>
            <person name="Lind M."/>
            <person name="Lindquist E."/>
            <person name="Lombard V."/>
            <person name="Lucas S."/>
            <person name="Lunden K."/>
            <person name="Morin E."/>
            <person name="Murat C."/>
            <person name="Park J."/>
            <person name="Raffaello T."/>
            <person name="Rouze P."/>
            <person name="Salamov A."/>
            <person name="Schmutz J."/>
            <person name="Solheim H."/>
            <person name="Stahlberg J."/>
            <person name="Velez H."/>
            <person name="de Vries R.P."/>
            <person name="Wiebenga A."/>
            <person name="Woodward S."/>
            <person name="Yakovlev I."/>
            <person name="Garbelotto M."/>
            <person name="Martin F."/>
            <person name="Grigoriev I.V."/>
            <person name="Stenlid J."/>
        </authorList>
    </citation>
    <scope>NUCLEOTIDE SEQUENCE [LARGE SCALE GENOMIC DNA]</scope>
    <source>
        <strain evidence="2 3">TC 32-1</strain>
    </source>
</reference>
<dbReference type="InParanoid" id="W4JMC6"/>
<protein>
    <submittedName>
        <fullName evidence="2">Uncharacterized protein</fullName>
    </submittedName>
</protein>
<evidence type="ECO:0000256" key="1">
    <source>
        <dbReference type="SAM" id="MobiDB-lite"/>
    </source>
</evidence>
<feature type="region of interest" description="Disordered" evidence="1">
    <location>
        <begin position="167"/>
        <end position="205"/>
    </location>
</feature>
<accession>W4JMC6</accession>
<organism evidence="2 3">
    <name type="scientific">Heterobasidion irregulare (strain TC 32-1)</name>
    <dbReference type="NCBI Taxonomy" id="747525"/>
    <lineage>
        <taxon>Eukaryota</taxon>
        <taxon>Fungi</taxon>
        <taxon>Dikarya</taxon>
        <taxon>Basidiomycota</taxon>
        <taxon>Agaricomycotina</taxon>
        <taxon>Agaricomycetes</taxon>
        <taxon>Russulales</taxon>
        <taxon>Bondarzewiaceae</taxon>
        <taxon>Heterobasidion</taxon>
        <taxon>Heterobasidion annosum species complex</taxon>
    </lineage>
</organism>
<dbReference type="Proteomes" id="UP000030671">
    <property type="component" value="Unassembled WGS sequence"/>
</dbReference>
<dbReference type="RefSeq" id="XP_009553119.1">
    <property type="nucleotide sequence ID" value="XM_009554824.1"/>
</dbReference>
<keyword evidence="3" id="KW-1185">Reference proteome</keyword>
<gene>
    <name evidence="2" type="ORF">HETIRDRAFT_456196</name>
</gene>
<feature type="compositionally biased region" description="Basic residues" evidence="1">
    <location>
        <begin position="441"/>
        <end position="454"/>
    </location>
</feature>
<feature type="region of interest" description="Disordered" evidence="1">
    <location>
        <begin position="441"/>
        <end position="493"/>
    </location>
</feature>
<evidence type="ECO:0000313" key="3">
    <source>
        <dbReference type="Proteomes" id="UP000030671"/>
    </source>
</evidence>
<dbReference type="HOGENOM" id="CLU_553271_0_0_1"/>
<feature type="region of interest" description="Disordered" evidence="1">
    <location>
        <begin position="1"/>
        <end position="47"/>
    </location>
</feature>
<dbReference type="EMBL" id="KI925467">
    <property type="protein sequence ID" value="ETW74619.1"/>
    <property type="molecule type" value="Genomic_DNA"/>
</dbReference>
<sequence>MAVAHRASSRRRPATPPDSHSTRNPLLLPYHTVRPPPPSPLSRATSPPVLASRCPTFAVAAAAAAAARVAQVGCQNTRRARTYDVCFDRQVLTARCGEGPAAHAAAAAAVSAARRDTPAMPVPAHALPHPHISTLPPALRPPSSFLHFLFFSLLPCFLSLFPPPTTASSRPMPQTRDPSPHINSTRLTSPSHAHTHTRSRVAPVRARTPAAAPVWPPWPCGGHAPWAFFVALASSCVLRPARQPAFSSRPPLPRLARSPRLFEPLRASLSLSALRVRSHKCTRASQSQSRRRCACRRALLRFTLSTGGRRIQRVPAASRARVRVCAVHCRSCGVSCHYRVVSCHYRVVSCSCRVVFMLCHAVSCRAVPYVPRLACPSYPPTAVTRQQAPYKLNTTHAETVRHTRPRAALRLVPRLLACLGFDLSSLQQSYVAYTHVHTHARTHANAHRDPKKRPPQSDLGIEDPSTNRSGLNRRSARTPHDVHLRARPPNRAA</sequence>
<evidence type="ECO:0000313" key="2">
    <source>
        <dbReference type="EMBL" id="ETW74619.1"/>
    </source>
</evidence>
<dbReference type="KEGG" id="hir:HETIRDRAFT_456196"/>
<name>W4JMC6_HETIT</name>
<dbReference type="AlphaFoldDB" id="W4JMC6"/>
<feature type="compositionally biased region" description="Polar residues" evidence="1">
    <location>
        <begin position="181"/>
        <end position="192"/>
    </location>
</feature>
<proteinExistence type="predicted"/>
<dbReference type="GeneID" id="20676710"/>